<sequence length="159" mass="18166">MEFRLIKLVMVLGIALQMWLVSIGNVADPEVNWEYIKHILSMDLVEGEGYKTRAILNESFQKIAYISIIILEFASAILCTAGSFLMFLNIRKDDSRGRQIAGYGLLVVIFLFFVCFYVVGGEYFQMWRAKGWDARQVAMWNLTTALLTAVALKIPDKRI</sequence>
<dbReference type="RefSeq" id="WP_338392151.1">
    <property type="nucleotide sequence ID" value="NZ_AP025314.1"/>
</dbReference>
<gene>
    <name evidence="2" type="ORF">FUAX_30390</name>
</gene>
<protein>
    <recommendedName>
        <fullName evidence="4">DUF2165 domain-containing protein</fullName>
    </recommendedName>
</protein>
<dbReference type="InterPro" id="IPR018681">
    <property type="entry name" value="DUF2165_transmembrane"/>
</dbReference>
<dbReference type="AlphaFoldDB" id="A0AAU9CU75"/>
<reference evidence="2 3" key="1">
    <citation type="submission" date="2021-12" db="EMBL/GenBank/DDBJ databases">
        <title>Genome sequencing of bacteria with rrn-lacking chromosome and rrn-plasmid.</title>
        <authorList>
            <person name="Anda M."/>
            <person name="Iwasaki W."/>
        </authorList>
    </citation>
    <scope>NUCLEOTIDE SEQUENCE [LARGE SCALE GENOMIC DNA]</scope>
    <source>
        <strain evidence="2 3">DSM 100852</strain>
    </source>
</reference>
<feature type="transmembrane region" description="Helical" evidence="1">
    <location>
        <begin position="100"/>
        <end position="119"/>
    </location>
</feature>
<dbReference type="EMBL" id="AP025314">
    <property type="protein sequence ID" value="BDD10607.1"/>
    <property type="molecule type" value="Genomic_DNA"/>
</dbReference>
<keyword evidence="1" id="KW-1133">Transmembrane helix</keyword>
<organism evidence="2 3">
    <name type="scientific">Fulvitalea axinellae</name>
    <dbReference type="NCBI Taxonomy" id="1182444"/>
    <lineage>
        <taxon>Bacteria</taxon>
        <taxon>Pseudomonadati</taxon>
        <taxon>Bacteroidota</taxon>
        <taxon>Cytophagia</taxon>
        <taxon>Cytophagales</taxon>
        <taxon>Persicobacteraceae</taxon>
        <taxon>Fulvitalea</taxon>
    </lineage>
</organism>
<feature type="transmembrane region" description="Helical" evidence="1">
    <location>
        <begin position="5"/>
        <end position="27"/>
    </location>
</feature>
<evidence type="ECO:0000313" key="2">
    <source>
        <dbReference type="EMBL" id="BDD10607.1"/>
    </source>
</evidence>
<dbReference type="Pfam" id="PF09933">
    <property type="entry name" value="DUF2165"/>
    <property type="match status" value="1"/>
</dbReference>
<proteinExistence type="predicted"/>
<name>A0AAU9CU75_9BACT</name>
<keyword evidence="3" id="KW-1185">Reference proteome</keyword>
<feature type="transmembrane region" description="Helical" evidence="1">
    <location>
        <begin position="139"/>
        <end position="155"/>
    </location>
</feature>
<dbReference type="KEGG" id="fax:FUAX_30390"/>
<keyword evidence="1" id="KW-0812">Transmembrane</keyword>
<evidence type="ECO:0000256" key="1">
    <source>
        <dbReference type="SAM" id="Phobius"/>
    </source>
</evidence>
<feature type="transmembrane region" description="Helical" evidence="1">
    <location>
        <begin position="63"/>
        <end position="88"/>
    </location>
</feature>
<evidence type="ECO:0000313" key="3">
    <source>
        <dbReference type="Proteomes" id="UP001348817"/>
    </source>
</evidence>
<keyword evidence="1" id="KW-0472">Membrane</keyword>
<evidence type="ECO:0008006" key="4">
    <source>
        <dbReference type="Google" id="ProtNLM"/>
    </source>
</evidence>
<accession>A0AAU9CU75</accession>
<dbReference type="Proteomes" id="UP001348817">
    <property type="component" value="Chromosome"/>
</dbReference>